<dbReference type="CDD" id="cd00033">
    <property type="entry name" value="CCP"/>
    <property type="match status" value="1"/>
</dbReference>
<gene>
    <name evidence="10" type="primary">FBLN7</name>
    <name evidence="10" type="ORF">BLAG_LOCUS15077</name>
</gene>
<sequence length="381" mass="41856">MAEFVRTRSAATSVLVPLVLQEFTVKRAMACATRTDPPEAERGGIFCSNSGPPYPLGTICAHSCNNEEGFFRKSGDEGRTCQEGRVWDGDDLVCVAYETDPTVACAARTDPPANERGTLFCDNPGPPYPIGTVCTHSCDNLGGFFLLSGDTQRTCLEGGSWHGEDVTCTDVDECASHPCENGATCMDGVNGYTCTCAAGYVGDHCEERTRLIPFDGNLGPIIGGLRFRRRREATSTHWSRVGDVTSLVYDADSGEEEQLVSFAAPNLEDLGENDHLLGPLQYLTQDVEGFPTNYPATTTEAMPSLVEDFDNMLDSFNCSNNGPNCNLTRGQDDVVKLDDNWYIVYRPAIEYDPGSTKRGIRFRILIVAWRGFRIFIRCFIY</sequence>
<evidence type="ECO:0000313" key="10">
    <source>
        <dbReference type="EMBL" id="CAH1257012.1"/>
    </source>
</evidence>
<comment type="caution">
    <text evidence="6">Lacks conserved residue(s) required for the propagation of feature annotation.</text>
</comment>
<dbReference type="InterPro" id="IPR000742">
    <property type="entry name" value="EGF"/>
</dbReference>
<dbReference type="PROSITE" id="PS00010">
    <property type="entry name" value="ASX_HYDROXYL"/>
    <property type="match status" value="1"/>
</dbReference>
<reference evidence="10" key="1">
    <citation type="submission" date="2022-01" db="EMBL/GenBank/DDBJ databases">
        <authorList>
            <person name="Braso-Vives M."/>
        </authorList>
    </citation>
    <scope>NUCLEOTIDE SEQUENCE</scope>
</reference>
<dbReference type="PROSITE" id="PS00022">
    <property type="entry name" value="EGF_1"/>
    <property type="match status" value="1"/>
</dbReference>
<evidence type="ECO:0000256" key="7">
    <source>
        <dbReference type="PROSITE-ProRule" id="PRU00302"/>
    </source>
</evidence>
<dbReference type="SMART" id="SM00032">
    <property type="entry name" value="CCP"/>
    <property type="match status" value="2"/>
</dbReference>
<evidence type="ECO:0000256" key="6">
    <source>
        <dbReference type="PROSITE-ProRule" id="PRU00076"/>
    </source>
</evidence>
<evidence type="ECO:0000256" key="3">
    <source>
        <dbReference type="ARBA" id="ARBA00022737"/>
    </source>
</evidence>
<evidence type="ECO:0000256" key="1">
    <source>
        <dbReference type="ARBA" id="ARBA00022536"/>
    </source>
</evidence>
<dbReference type="InterPro" id="IPR001881">
    <property type="entry name" value="EGF-like_Ca-bd_dom"/>
</dbReference>
<dbReference type="PANTHER" id="PTHR24049">
    <property type="entry name" value="CRUMBS FAMILY MEMBER"/>
    <property type="match status" value="1"/>
</dbReference>
<dbReference type="PROSITE" id="PS50923">
    <property type="entry name" value="SUSHI"/>
    <property type="match status" value="2"/>
</dbReference>
<dbReference type="PROSITE" id="PS50026">
    <property type="entry name" value="EGF_3"/>
    <property type="match status" value="1"/>
</dbReference>
<dbReference type="GO" id="GO:0005509">
    <property type="term" value="F:calcium ion binding"/>
    <property type="evidence" value="ECO:0007669"/>
    <property type="project" value="InterPro"/>
</dbReference>
<evidence type="ECO:0000313" key="11">
    <source>
        <dbReference type="Proteomes" id="UP000838412"/>
    </source>
</evidence>
<dbReference type="InterPro" id="IPR035976">
    <property type="entry name" value="Sushi/SCR/CCP_sf"/>
</dbReference>
<dbReference type="SMART" id="SM00179">
    <property type="entry name" value="EGF_CA"/>
    <property type="match status" value="1"/>
</dbReference>
<organism evidence="10 11">
    <name type="scientific">Branchiostoma lanceolatum</name>
    <name type="common">Common lancelet</name>
    <name type="synonym">Amphioxus lanceolatum</name>
    <dbReference type="NCBI Taxonomy" id="7740"/>
    <lineage>
        <taxon>Eukaryota</taxon>
        <taxon>Metazoa</taxon>
        <taxon>Chordata</taxon>
        <taxon>Cephalochordata</taxon>
        <taxon>Leptocardii</taxon>
        <taxon>Amphioxiformes</taxon>
        <taxon>Branchiostomatidae</taxon>
        <taxon>Branchiostoma</taxon>
    </lineage>
</organism>
<keyword evidence="11" id="KW-1185">Reference proteome</keyword>
<dbReference type="Gene3D" id="2.10.25.10">
    <property type="entry name" value="Laminin"/>
    <property type="match status" value="1"/>
</dbReference>
<dbReference type="FunFam" id="2.10.25.10:FF:000123">
    <property type="entry name" value="Crumbs homolog 1 (Drosophila)"/>
    <property type="match status" value="1"/>
</dbReference>
<keyword evidence="4 6" id="KW-1015">Disulfide bond</keyword>
<dbReference type="AlphaFoldDB" id="A0A8K0EM47"/>
<evidence type="ECO:0000256" key="5">
    <source>
        <dbReference type="ARBA" id="ARBA00023180"/>
    </source>
</evidence>
<dbReference type="OrthoDB" id="4062651at2759"/>
<evidence type="ECO:0000256" key="4">
    <source>
        <dbReference type="ARBA" id="ARBA00023157"/>
    </source>
</evidence>
<dbReference type="InterPro" id="IPR000152">
    <property type="entry name" value="EGF-type_Asp/Asn_hydroxyl_site"/>
</dbReference>
<dbReference type="InterPro" id="IPR018097">
    <property type="entry name" value="EGF_Ca-bd_CS"/>
</dbReference>
<dbReference type="PROSITE" id="PS01186">
    <property type="entry name" value="EGF_2"/>
    <property type="match status" value="1"/>
</dbReference>
<keyword evidence="2" id="KW-0732">Signal</keyword>
<dbReference type="InterPro" id="IPR051022">
    <property type="entry name" value="Notch_Cell-Fate_Det"/>
</dbReference>
<dbReference type="Gene3D" id="2.10.70.10">
    <property type="entry name" value="Complement Module, domain 1"/>
    <property type="match status" value="2"/>
</dbReference>
<name>A0A8K0EM47_BRALA</name>
<evidence type="ECO:0000259" key="8">
    <source>
        <dbReference type="PROSITE" id="PS50026"/>
    </source>
</evidence>
<evidence type="ECO:0000256" key="2">
    <source>
        <dbReference type="ARBA" id="ARBA00022729"/>
    </source>
</evidence>
<feature type="domain" description="Sushi" evidence="9">
    <location>
        <begin position="29"/>
        <end position="96"/>
    </location>
</feature>
<dbReference type="SUPFAM" id="SSF57196">
    <property type="entry name" value="EGF/Laminin"/>
    <property type="match status" value="1"/>
</dbReference>
<dbReference type="InterPro" id="IPR000436">
    <property type="entry name" value="Sushi_SCR_CCP_dom"/>
</dbReference>
<dbReference type="Pfam" id="PF00008">
    <property type="entry name" value="EGF"/>
    <property type="match status" value="1"/>
</dbReference>
<keyword evidence="5" id="KW-0325">Glycoprotein</keyword>
<accession>A0A8K0EM47</accession>
<keyword evidence="7" id="KW-0768">Sushi</keyword>
<protein>
    <submittedName>
        <fullName evidence="10">FBLN7 protein</fullName>
    </submittedName>
</protein>
<dbReference type="PRINTS" id="PR00010">
    <property type="entry name" value="EGFBLOOD"/>
</dbReference>
<dbReference type="CDD" id="cd00054">
    <property type="entry name" value="EGF_CA"/>
    <property type="match status" value="1"/>
</dbReference>
<dbReference type="SMART" id="SM00181">
    <property type="entry name" value="EGF"/>
    <property type="match status" value="1"/>
</dbReference>
<proteinExistence type="predicted"/>
<dbReference type="EMBL" id="OV696688">
    <property type="protein sequence ID" value="CAH1257012.1"/>
    <property type="molecule type" value="Genomic_DNA"/>
</dbReference>
<dbReference type="SUPFAM" id="SSF57535">
    <property type="entry name" value="Complement control module/SCR domain"/>
    <property type="match status" value="2"/>
</dbReference>
<dbReference type="Proteomes" id="UP000838412">
    <property type="component" value="Chromosome 3"/>
</dbReference>
<evidence type="ECO:0000259" key="9">
    <source>
        <dbReference type="PROSITE" id="PS50923"/>
    </source>
</evidence>
<dbReference type="PROSITE" id="PS01187">
    <property type="entry name" value="EGF_CA"/>
    <property type="match status" value="1"/>
</dbReference>
<keyword evidence="1 6" id="KW-0245">EGF-like domain</keyword>
<feature type="disulfide bond" evidence="6">
    <location>
        <begin position="196"/>
        <end position="205"/>
    </location>
</feature>
<keyword evidence="3" id="KW-0677">Repeat</keyword>
<feature type="domain" description="Sushi" evidence="9">
    <location>
        <begin position="103"/>
        <end position="170"/>
    </location>
</feature>
<feature type="domain" description="EGF-like" evidence="8">
    <location>
        <begin position="170"/>
        <end position="206"/>
    </location>
</feature>
<dbReference type="Pfam" id="PF00084">
    <property type="entry name" value="Sushi"/>
    <property type="match status" value="1"/>
</dbReference>